<feature type="domain" description="Non-reducing end beta-L-arabinofuranosidase-like GH127 middle" evidence="4">
    <location>
        <begin position="465"/>
        <end position="530"/>
    </location>
</feature>
<dbReference type="InterPro" id="IPR046544">
    <property type="entry name" value="GH146_SB_dom"/>
</dbReference>
<feature type="domain" description="Glycoside hydrolase GH146 substrate-binding" evidence="3">
    <location>
        <begin position="728"/>
        <end position="817"/>
    </location>
</feature>
<dbReference type="InterPro" id="IPR049046">
    <property type="entry name" value="Beta-AFase-like_GH127_middle"/>
</dbReference>
<dbReference type="AlphaFoldDB" id="A0A0R1XB70"/>
<evidence type="ECO:0000259" key="2">
    <source>
        <dbReference type="Pfam" id="PF07944"/>
    </source>
</evidence>
<feature type="region of interest" description="Disordered" evidence="1">
    <location>
        <begin position="68"/>
        <end position="87"/>
    </location>
</feature>
<dbReference type="PANTHER" id="PTHR31151:SF0">
    <property type="entry name" value="PROLINE-TRNA LIGASE (DUF1680)"/>
    <property type="match status" value="1"/>
</dbReference>
<evidence type="ECO:0000259" key="4">
    <source>
        <dbReference type="Pfam" id="PF20736"/>
    </source>
</evidence>
<reference evidence="5 6" key="1">
    <citation type="journal article" date="2015" name="Genome Announc.">
        <title>Expanding the biotechnology potential of lactobacilli through comparative genomics of 213 strains and associated genera.</title>
        <authorList>
            <person name="Sun Z."/>
            <person name="Harris H.M."/>
            <person name="McCann A."/>
            <person name="Guo C."/>
            <person name="Argimon S."/>
            <person name="Zhang W."/>
            <person name="Yang X."/>
            <person name="Jeffery I.B."/>
            <person name="Cooney J.C."/>
            <person name="Kagawa T.F."/>
            <person name="Liu W."/>
            <person name="Song Y."/>
            <person name="Salvetti E."/>
            <person name="Wrobel A."/>
            <person name="Rasinkangas P."/>
            <person name="Parkhill J."/>
            <person name="Rea M.C."/>
            <person name="O'Sullivan O."/>
            <person name="Ritari J."/>
            <person name="Douillard F.P."/>
            <person name="Paul Ross R."/>
            <person name="Yang R."/>
            <person name="Briner A.E."/>
            <person name="Felis G.E."/>
            <person name="de Vos W.M."/>
            <person name="Barrangou R."/>
            <person name="Klaenhammer T.R."/>
            <person name="Caufield P.W."/>
            <person name="Cui Y."/>
            <person name="Zhang H."/>
            <person name="O'Toole P.W."/>
        </authorList>
    </citation>
    <scope>NUCLEOTIDE SEQUENCE [LARGE SCALE GENOMIC DNA]</scope>
    <source>
        <strain evidence="5 6">DSM 16991</strain>
    </source>
</reference>
<dbReference type="PATRIC" id="fig|1122147.4.peg.2636"/>
<name>A0A0R1XB70_9LACO</name>
<sequence>MVTNTLLSRYRTPDHYLQGADMARVTVTDPGLQHAAKLEIAYLLSFDPARLLVEFRATAGLPTGDAKNYGGWENGPAADRNPDGTTSPTRFTGHFVGHYLSALNEACTATTATPEEKKALTAKLTTLVDGLAAAQTAYGQAHPESAGFIPAFPAAALPDGADGLLVPFYNLHKILQGLVDTATMGPTETIRATSLTAASRFADFINAWYEAHAAVDMLKTEYGGMNAALYELFALTGDDQHAAAAHLFDEVPLFARLADNEDVLPGLHANTTIPKLIGALTRYVVYTENPLYYFRLSNKDQLALDILYRQAAENFWQMVIDHHTYVIGDNSQSEHFHSPDALWQDATTNGTEDGGYNDNSTCETCNAHNMLKLTRLLFQVTGDARYSEYYEHTFRNTILASQDPDTGMTTYFQPMQAGYSRVFGVPGTGLNGSTAQGEYWCCQGTGIENFAKLSDSLYFIDDHDVYLNMFFSSTLILPELNAKITQTADLPKQAAVHITIDRLNPSQPLASSLRLHLRIPAWANHDLISLTAGDFTRTAEDKPADDWITTTVNDGPLDLLYTIPAVLRAVASPDNPNWVAFQFGPTILAGALPTDQDTPGDYAYGGVKVRVAKFSQTAHAESLLVPKDGFTPKTWLSVLDDHVIRVDDPDDDQPLTFKLRGLAQGNGLILHPYAELNRNFYAVYWALAQADSDAYRLIQKQAAAAAADARRTIDRLLLFDNNNAEAGKHYAVSADATVGNYAGHTYRTAGSNGWFSYNLQVDPDSAVNYLALQFNTADAGQRAVIAVGGASIDTVTVSAEPANGFYWAYLTLPDDVLALADATNLGPHTVTVQLNGTGETTMPRLFGIKTLREKPI</sequence>
<evidence type="ECO:0000313" key="6">
    <source>
        <dbReference type="Proteomes" id="UP000050949"/>
    </source>
</evidence>
<dbReference type="Proteomes" id="UP000050949">
    <property type="component" value="Unassembled WGS sequence"/>
</dbReference>
<evidence type="ECO:0000313" key="5">
    <source>
        <dbReference type="EMBL" id="KRM27346.1"/>
    </source>
</evidence>
<comment type="caution">
    <text evidence="5">The sequence shown here is derived from an EMBL/GenBank/DDBJ whole genome shotgun (WGS) entry which is preliminary data.</text>
</comment>
<dbReference type="EMBL" id="AZFW01000050">
    <property type="protein sequence ID" value="KRM27346.1"/>
    <property type="molecule type" value="Genomic_DNA"/>
</dbReference>
<evidence type="ECO:0000259" key="3">
    <source>
        <dbReference type="Pfam" id="PF20620"/>
    </source>
</evidence>
<accession>A0A0R1XB70</accession>
<dbReference type="OrthoDB" id="9757939at2"/>
<dbReference type="Pfam" id="PF20736">
    <property type="entry name" value="Glyco_hydro127M"/>
    <property type="match status" value="1"/>
</dbReference>
<protein>
    <recommendedName>
        <fullName evidence="7">Glycosyl hydrolase</fullName>
    </recommendedName>
</protein>
<dbReference type="PANTHER" id="PTHR31151">
    <property type="entry name" value="PROLINE-TRNA LIGASE (DUF1680)"/>
    <property type="match status" value="1"/>
</dbReference>
<gene>
    <name evidence="5" type="ORF">FC91_GL002555</name>
</gene>
<dbReference type="Pfam" id="PF07944">
    <property type="entry name" value="Beta-AFase-like_GH127_cat"/>
    <property type="match status" value="1"/>
</dbReference>
<dbReference type="InterPro" id="IPR012878">
    <property type="entry name" value="Beta-AFase-like_GH127_cat"/>
</dbReference>
<dbReference type="RefSeq" id="WP_051225106.1">
    <property type="nucleotide sequence ID" value="NZ_AUEH01000005.1"/>
</dbReference>
<proteinExistence type="predicted"/>
<dbReference type="eggNOG" id="COG3533">
    <property type="taxonomic scope" value="Bacteria"/>
</dbReference>
<evidence type="ECO:0000256" key="1">
    <source>
        <dbReference type="SAM" id="MobiDB-lite"/>
    </source>
</evidence>
<feature type="domain" description="Non-reducing end beta-L-arabinofuranosidase-like GH127 catalytic" evidence="2">
    <location>
        <begin position="25"/>
        <end position="454"/>
    </location>
</feature>
<dbReference type="Pfam" id="PF20620">
    <property type="entry name" value="DUF6805"/>
    <property type="match status" value="1"/>
</dbReference>
<evidence type="ECO:0008006" key="7">
    <source>
        <dbReference type="Google" id="ProtNLM"/>
    </source>
</evidence>
<organism evidence="5 6">
    <name type="scientific">Schleiferilactobacillus harbinensis DSM 16991</name>
    <dbReference type="NCBI Taxonomy" id="1122147"/>
    <lineage>
        <taxon>Bacteria</taxon>
        <taxon>Bacillati</taxon>
        <taxon>Bacillota</taxon>
        <taxon>Bacilli</taxon>
        <taxon>Lactobacillales</taxon>
        <taxon>Lactobacillaceae</taxon>
        <taxon>Schleiferilactobacillus</taxon>
    </lineage>
</organism>